<dbReference type="PROSITE" id="PS51409">
    <property type="entry name" value="ARGINASE_2"/>
    <property type="match status" value="1"/>
</dbReference>
<evidence type="ECO:0000256" key="1">
    <source>
        <dbReference type="ARBA" id="ARBA00022723"/>
    </source>
</evidence>
<dbReference type="Gene3D" id="3.40.800.10">
    <property type="entry name" value="Ureohydrolase domain"/>
    <property type="match status" value="1"/>
</dbReference>
<dbReference type="SUPFAM" id="SSF52768">
    <property type="entry name" value="Arginase/deacetylase"/>
    <property type="match status" value="1"/>
</dbReference>
<comment type="caution">
    <text evidence="7">The sequence shown here is derived from an EMBL/GenBank/DDBJ whole genome shotgun (WGS) entry which is preliminary data.</text>
</comment>
<sequence length="412" mass="44821">MMLLPSLSLVYFAAQAFAHNDHDQKPIAGPHKSLWYNTRRAIPGDGGTQADSVFSGITTFGRLPYWPCLASEDQTYDIAFLGAPFDTGTSYRPGARFGPNGIRQGSRRLNLYGGYNVPLDANPFNSWATVLDCGDIPVTSYDNTHAIQQIEEGHNALLMRAPATNPHAIGPSKKGKTLPRIITLGGDHTITLPLLRSVTKAYGPISVIHFDSHLDTWRPKVFGGAPTDQAAINHGTYFYHAHEQGLLANDTNIHVGIRTTLSGLSDYDHDGYCGFEIVEAREIDTIGVKGIIKKIRDRVGTTNPVYLSIDIDTLDPAFAPATGTPETGGWTTRELRTIIRGLEGINFVAADIVEVAPAYDTNAEHTTMAAADTLFEVMSLMVKRGPMSVMGNGEVRGDGEVDGKRGERREEL</sequence>
<feature type="compositionally biased region" description="Basic and acidic residues" evidence="5">
    <location>
        <begin position="395"/>
        <end position="412"/>
    </location>
</feature>
<reference evidence="7 8" key="1">
    <citation type="submission" date="2024-09" db="EMBL/GenBank/DDBJ databases">
        <title>Rethinking Asexuality: The Enigmatic Case of Functional Sexual Genes in Lepraria (Stereocaulaceae).</title>
        <authorList>
            <person name="Doellman M."/>
            <person name="Sun Y."/>
            <person name="Barcenas-Pena A."/>
            <person name="Lumbsch H.T."/>
            <person name="Grewe F."/>
        </authorList>
    </citation>
    <scope>NUCLEOTIDE SEQUENCE [LARGE SCALE GENOMIC DNA]</scope>
    <source>
        <strain evidence="7 8">Mercado 3170</strain>
    </source>
</reference>
<dbReference type="InterPro" id="IPR023696">
    <property type="entry name" value="Ureohydrolase_dom_sf"/>
</dbReference>
<keyword evidence="2 4" id="KW-0378">Hydrolase</keyword>
<evidence type="ECO:0000256" key="6">
    <source>
        <dbReference type="SAM" id="SignalP"/>
    </source>
</evidence>
<dbReference type="Proteomes" id="UP001590950">
    <property type="component" value="Unassembled WGS sequence"/>
</dbReference>
<organism evidence="7 8">
    <name type="scientific">Stereocaulon virgatum</name>
    <dbReference type="NCBI Taxonomy" id="373712"/>
    <lineage>
        <taxon>Eukaryota</taxon>
        <taxon>Fungi</taxon>
        <taxon>Dikarya</taxon>
        <taxon>Ascomycota</taxon>
        <taxon>Pezizomycotina</taxon>
        <taxon>Lecanoromycetes</taxon>
        <taxon>OSLEUM clade</taxon>
        <taxon>Lecanoromycetidae</taxon>
        <taxon>Lecanorales</taxon>
        <taxon>Lecanorineae</taxon>
        <taxon>Stereocaulaceae</taxon>
        <taxon>Stereocaulon</taxon>
    </lineage>
</organism>
<dbReference type="Pfam" id="PF00491">
    <property type="entry name" value="Arginase"/>
    <property type="match status" value="1"/>
</dbReference>
<dbReference type="PANTHER" id="PTHR11358:SF30">
    <property type="entry name" value="AGMATINASE 1-RELATED"/>
    <property type="match status" value="1"/>
</dbReference>
<name>A0ABR4AED5_9LECA</name>
<evidence type="ECO:0008006" key="9">
    <source>
        <dbReference type="Google" id="ProtNLM"/>
    </source>
</evidence>
<keyword evidence="1" id="KW-0479">Metal-binding</keyword>
<keyword evidence="6" id="KW-0732">Signal</keyword>
<feature type="chain" id="PRO_5047444052" description="Agmatinase" evidence="6">
    <location>
        <begin position="19"/>
        <end position="412"/>
    </location>
</feature>
<dbReference type="PROSITE" id="PS01053">
    <property type="entry name" value="ARGINASE_1"/>
    <property type="match status" value="1"/>
</dbReference>
<gene>
    <name evidence="7" type="ORF">N7G274_002907</name>
</gene>
<dbReference type="EMBL" id="JBEFKJ010000009">
    <property type="protein sequence ID" value="KAL2044202.1"/>
    <property type="molecule type" value="Genomic_DNA"/>
</dbReference>
<dbReference type="CDD" id="cd11592">
    <property type="entry name" value="Agmatinase_PAH"/>
    <property type="match status" value="1"/>
</dbReference>
<protein>
    <recommendedName>
        <fullName evidence="9">Agmatinase</fullName>
    </recommendedName>
</protein>
<evidence type="ECO:0000313" key="7">
    <source>
        <dbReference type="EMBL" id="KAL2044202.1"/>
    </source>
</evidence>
<evidence type="ECO:0000256" key="2">
    <source>
        <dbReference type="ARBA" id="ARBA00022801"/>
    </source>
</evidence>
<dbReference type="InterPro" id="IPR020855">
    <property type="entry name" value="Ureohydrolase_Mn_BS"/>
</dbReference>
<feature type="region of interest" description="Disordered" evidence="5">
    <location>
        <begin position="391"/>
        <end position="412"/>
    </location>
</feature>
<dbReference type="InterPro" id="IPR006035">
    <property type="entry name" value="Ureohydrolase"/>
</dbReference>
<accession>A0ABR4AED5</accession>
<comment type="similarity">
    <text evidence="3 4">Belongs to the arginase family.</text>
</comment>
<feature type="signal peptide" evidence="6">
    <location>
        <begin position="1"/>
        <end position="18"/>
    </location>
</feature>
<evidence type="ECO:0000256" key="4">
    <source>
        <dbReference type="RuleBase" id="RU003684"/>
    </source>
</evidence>
<dbReference type="PRINTS" id="PR00116">
    <property type="entry name" value="ARGINASE"/>
</dbReference>
<proteinExistence type="inferred from homology"/>
<dbReference type="PIRSF" id="PIRSF036979">
    <property type="entry name" value="Arginase"/>
    <property type="match status" value="1"/>
</dbReference>
<keyword evidence="8" id="KW-1185">Reference proteome</keyword>
<dbReference type="PANTHER" id="PTHR11358">
    <property type="entry name" value="ARGINASE/AGMATINASE"/>
    <property type="match status" value="1"/>
</dbReference>
<evidence type="ECO:0000256" key="5">
    <source>
        <dbReference type="SAM" id="MobiDB-lite"/>
    </source>
</evidence>
<evidence type="ECO:0000313" key="8">
    <source>
        <dbReference type="Proteomes" id="UP001590950"/>
    </source>
</evidence>
<evidence type="ECO:0000256" key="3">
    <source>
        <dbReference type="PROSITE-ProRule" id="PRU00742"/>
    </source>
</evidence>